<proteinExistence type="predicted"/>
<name>A0ABR1R4Q3_9PEZI</name>
<reference evidence="2 3" key="1">
    <citation type="submission" date="2023-01" db="EMBL/GenBank/DDBJ databases">
        <title>Analysis of 21 Apiospora genomes using comparative genomics revels a genus with tremendous synthesis potential of carbohydrate active enzymes and secondary metabolites.</title>
        <authorList>
            <person name="Sorensen T."/>
        </authorList>
    </citation>
    <scope>NUCLEOTIDE SEQUENCE [LARGE SCALE GENOMIC DNA]</scope>
    <source>
        <strain evidence="2 3">CBS 20057</strain>
    </source>
</reference>
<dbReference type="Proteomes" id="UP001396898">
    <property type="component" value="Unassembled WGS sequence"/>
</dbReference>
<evidence type="ECO:0000313" key="3">
    <source>
        <dbReference type="Proteomes" id="UP001396898"/>
    </source>
</evidence>
<comment type="caution">
    <text evidence="2">The sequence shown here is derived from an EMBL/GenBank/DDBJ whole genome shotgun (WGS) entry which is preliminary data.</text>
</comment>
<evidence type="ECO:0000256" key="1">
    <source>
        <dbReference type="SAM" id="MobiDB-lite"/>
    </source>
</evidence>
<keyword evidence="3" id="KW-1185">Reference proteome</keyword>
<protein>
    <submittedName>
        <fullName evidence="2">Uncharacterized protein</fullName>
    </submittedName>
</protein>
<sequence length="114" mass="12164">MNSKPLNPNGSHIVLFGHGGQQNNIAHANGADCARSGLVPKQTAIELIGEMYLGAGSEAKRRLRLSGLPGRSHAEVEYLIIQLIREEDDLSETDAPQAHSAAGQRNELQGRGKG</sequence>
<accession>A0ABR1R4Q3</accession>
<evidence type="ECO:0000313" key="2">
    <source>
        <dbReference type="EMBL" id="KAK7999068.1"/>
    </source>
</evidence>
<gene>
    <name evidence="2" type="ORF">PG991_014743</name>
</gene>
<feature type="region of interest" description="Disordered" evidence="1">
    <location>
        <begin position="90"/>
        <end position="114"/>
    </location>
</feature>
<organism evidence="2 3">
    <name type="scientific">Apiospora marii</name>
    <dbReference type="NCBI Taxonomy" id="335849"/>
    <lineage>
        <taxon>Eukaryota</taxon>
        <taxon>Fungi</taxon>
        <taxon>Dikarya</taxon>
        <taxon>Ascomycota</taxon>
        <taxon>Pezizomycotina</taxon>
        <taxon>Sordariomycetes</taxon>
        <taxon>Xylariomycetidae</taxon>
        <taxon>Amphisphaeriales</taxon>
        <taxon>Apiosporaceae</taxon>
        <taxon>Apiospora</taxon>
    </lineage>
</organism>
<dbReference type="EMBL" id="JAQQWI010000019">
    <property type="protein sequence ID" value="KAK7999068.1"/>
    <property type="molecule type" value="Genomic_DNA"/>
</dbReference>